<name>A0A059XYG9_9BACT</name>
<accession>A0A059XYG9</accession>
<dbReference type="PANTHER" id="PTHR21015:SF28">
    <property type="entry name" value="SLL1722 PROTEIN"/>
    <property type="match status" value="1"/>
</dbReference>
<dbReference type="AlphaFoldDB" id="A0A059XYG9"/>
<dbReference type="PANTHER" id="PTHR21015">
    <property type="entry name" value="UDP-N-ACETYLGLUCOSAMINE--N-ACETYLMURAMYL-(PENTAPEPTIDE) PYROPHOSPHORYL-UNDECAPRENOL N-ACETYLGLUCOSAMINE TRANSFERASE 1"/>
    <property type="match status" value="1"/>
</dbReference>
<evidence type="ECO:0000313" key="2">
    <source>
        <dbReference type="Proteomes" id="UP000027059"/>
    </source>
</evidence>
<protein>
    <recommendedName>
        <fullName evidence="3">Glycosyl transferase family 28 C-terminal domain-containing protein</fullName>
    </recommendedName>
</protein>
<evidence type="ECO:0000313" key="1">
    <source>
        <dbReference type="EMBL" id="AIA31963.1"/>
    </source>
</evidence>
<dbReference type="OrthoDB" id="9813876at2"/>
<dbReference type="RefSeq" id="WP_038506137.1">
    <property type="nucleotide sequence ID" value="NZ_CP007243.1"/>
</dbReference>
<dbReference type="KEGG" id="lfp:Y981_11150"/>
<dbReference type="SUPFAM" id="SSF53756">
    <property type="entry name" value="UDP-Glycosyltransferase/glycogen phosphorylase"/>
    <property type="match status" value="1"/>
</dbReference>
<keyword evidence="2" id="KW-1185">Reference proteome</keyword>
<evidence type="ECO:0008006" key="3">
    <source>
        <dbReference type="Google" id="ProtNLM"/>
    </source>
</evidence>
<reference evidence="2" key="1">
    <citation type="submission" date="2014-02" db="EMBL/GenBank/DDBJ databases">
        <title>Complete genome sequence and comparative genomic analysis of the nitrogen-fixing bacterium Leptospirillum ferriphilum YSK.</title>
        <authorList>
            <person name="Guo X."/>
            <person name="Yin H."/>
            <person name="Liang Y."/>
            <person name="Hu Q."/>
            <person name="Ma L."/>
            <person name="Xiao Y."/>
            <person name="Zhang X."/>
            <person name="Qiu G."/>
            <person name="Liu X."/>
        </authorList>
    </citation>
    <scope>NUCLEOTIDE SEQUENCE [LARGE SCALE GENOMIC DNA]</scope>
    <source>
        <strain evidence="2">YSK</strain>
    </source>
</reference>
<dbReference type="Proteomes" id="UP000027059">
    <property type="component" value="Chromosome"/>
</dbReference>
<proteinExistence type="predicted"/>
<gene>
    <name evidence="1" type="ORF">Y981_11150</name>
</gene>
<reference evidence="1 2" key="2">
    <citation type="journal article" date="2015" name="Biomed. Res. Int.">
        <title>Effects of Arsenite Resistance on the Growth and Functional Gene Expression of Leptospirillum ferriphilum and Acidithiobacillus thiooxidans in Pure Culture and Coculture.</title>
        <authorList>
            <person name="Jiang H."/>
            <person name="Liang Y."/>
            <person name="Yin H."/>
            <person name="Xiao Y."/>
            <person name="Guo X."/>
            <person name="Xu Y."/>
            <person name="Hu Q."/>
            <person name="Liu H."/>
            <person name="Liu X."/>
        </authorList>
    </citation>
    <scope>NUCLEOTIDE SEQUENCE [LARGE SCALE GENOMIC DNA]</scope>
    <source>
        <strain evidence="1 2">YSK</strain>
    </source>
</reference>
<dbReference type="Gene3D" id="3.40.50.2000">
    <property type="entry name" value="Glycogen Phosphorylase B"/>
    <property type="match status" value="1"/>
</dbReference>
<dbReference type="HOGENOM" id="CLU_062400_0_0_0"/>
<organism evidence="1 2">
    <name type="scientific">Leptospirillum ferriphilum YSK</name>
    <dbReference type="NCBI Taxonomy" id="1441628"/>
    <lineage>
        <taxon>Bacteria</taxon>
        <taxon>Pseudomonadati</taxon>
        <taxon>Nitrospirota</taxon>
        <taxon>Nitrospiria</taxon>
        <taxon>Nitrospirales</taxon>
        <taxon>Nitrospiraceae</taxon>
        <taxon>Leptospirillum</taxon>
    </lineage>
</organism>
<dbReference type="GO" id="GO:0016757">
    <property type="term" value="F:glycosyltransferase activity"/>
    <property type="evidence" value="ECO:0007669"/>
    <property type="project" value="TreeGrafter"/>
</dbReference>
<sequence>MRVLFYASNGLGIGHLTRLLNIAQALSKASPTSEIIFLTQSEAAPFPETCPFYAIRIPGRNKARTGGLTSKSYLQTVRPLILQAIASFDPHVLVTDTFPEGPEKELAPAMEWPIHKAFIFREQHIQRAEDPSLHQVLRRYHRILVPHDKDSIPLPSFLKSDPRLSWTGPVLPTDPLFSREEARKRLGIPEHRETVLLSFGGGGDPGAKQRAKDIAAFLREKNRSFFYASGPLLRSLPEGIRAGEWLPLWPIRPYLKAFEAVVASGGYNTVHEILESRVPAFLCGFPRVLDPQSDRIDRLVREGRVMTHSGQTLSDLLSSLETFLEKRILLSESLKTQSTPVSSGADTAARILLDILQPA</sequence>
<dbReference type="EMBL" id="CP007243">
    <property type="protein sequence ID" value="AIA31963.1"/>
    <property type="molecule type" value="Genomic_DNA"/>
</dbReference>